<dbReference type="Gene3D" id="3.20.20.70">
    <property type="entry name" value="Aldolase class I"/>
    <property type="match status" value="1"/>
</dbReference>
<comment type="subunit">
    <text evidence="3">Heterodimer of HisH and HisF.</text>
</comment>
<evidence type="ECO:0000256" key="10">
    <source>
        <dbReference type="ARBA" id="ARBA00030264"/>
    </source>
</evidence>
<protein>
    <recommendedName>
        <fullName evidence="5">Imidazole glycerol phosphate synthase subunit HisF</fullName>
        <ecNumber evidence="4">4.3.2.10</ecNumber>
    </recommendedName>
    <alternativeName>
        <fullName evidence="10">IGP synthase cyclase subunit</fullName>
    </alternativeName>
    <alternativeName>
        <fullName evidence="11">IGP synthase subunit HisF</fullName>
    </alternativeName>
    <alternativeName>
        <fullName evidence="12">ImGP synthase subunit HisF</fullName>
    </alternativeName>
</protein>
<dbReference type="RefSeq" id="WP_186893632.1">
    <property type="nucleotide sequence ID" value="NZ_WJBE01000004.1"/>
</dbReference>
<evidence type="ECO:0000256" key="8">
    <source>
        <dbReference type="ARBA" id="ARBA00023239"/>
    </source>
</evidence>
<dbReference type="InterPro" id="IPR004651">
    <property type="entry name" value="HisF"/>
</dbReference>
<evidence type="ECO:0000256" key="12">
    <source>
        <dbReference type="ARBA" id="ARBA00032401"/>
    </source>
</evidence>
<keyword evidence="16" id="KW-1185">Reference proteome</keyword>
<evidence type="ECO:0000313" key="15">
    <source>
        <dbReference type="EMBL" id="MBC3899061.1"/>
    </source>
</evidence>
<evidence type="ECO:0000256" key="7">
    <source>
        <dbReference type="ARBA" id="ARBA00023102"/>
    </source>
</evidence>
<dbReference type="PANTHER" id="PTHR21235:SF2">
    <property type="entry name" value="IMIDAZOLE GLYCEROL PHOSPHATE SYNTHASE HISHF"/>
    <property type="match status" value="1"/>
</dbReference>
<keyword evidence="6 14" id="KW-0028">Amino-acid biosynthesis</keyword>
<dbReference type="EC" id="4.3.2.10" evidence="4"/>
<comment type="catalytic activity">
    <reaction evidence="13">
        <text>5-[(5-phospho-1-deoxy-D-ribulos-1-ylimino)methylamino]-1-(5-phospho-beta-D-ribosyl)imidazole-4-carboxamide + L-glutamine = D-erythro-1-(imidazol-4-yl)glycerol 3-phosphate + 5-amino-1-(5-phospho-beta-D-ribosyl)imidazole-4-carboxamide + L-glutamate + H(+)</text>
        <dbReference type="Rhea" id="RHEA:24793"/>
        <dbReference type="ChEBI" id="CHEBI:15378"/>
        <dbReference type="ChEBI" id="CHEBI:29985"/>
        <dbReference type="ChEBI" id="CHEBI:58278"/>
        <dbReference type="ChEBI" id="CHEBI:58359"/>
        <dbReference type="ChEBI" id="CHEBI:58475"/>
        <dbReference type="ChEBI" id="CHEBI:58525"/>
        <dbReference type="EC" id="4.3.2.10"/>
    </reaction>
</comment>
<evidence type="ECO:0000256" key="2">
    <source>
        <dbReference type="ARBA" id="ARBA00009667"/>
    </source>
</evidence>
<dbReference type="EMBL" id="WJBE01000004">
    <property type="protein sequence ID" value="MBC3899061.1"/>
    <property type="molecule type" value="Genomic_DNA"/>
</dbReference>
<gene>
    <name evidence="15" type="primary">hisF</name>
    <name evidence="15" type="ORF">GH811_05465</name>
</gene>
<evidence type="ECO:0000256" key="9">
    <source>
        <dbReference type="ARBA" id="ARBA00025475"/>
    </source>
</evidence>
<reference evidence="15 16" key="1">
    <citation type="journal article" date="2020" name="mSystems">
        <title>Defining Genomic and Predicted Metabolic Features of the Acetobacterium Genus.</title>
        <authorList>
            <person name="Ross D.E."/>
            <person name="Marshall C.W."/>
            <person name="Gulliver D."/>
            <person name="May H.D."/>
            <person name="Norman R.S."/>
        </authorList>
    </citation>
    <scope>NUCLEOTIDE SEQUENCE [LARGE SCALE GENOMIC DNA]</scope>
    <source>
        <strain evidence="15 16">DSM 4132</strain>
    </source>
</reference>
<evidence type="ECO:0000256" key="14">
    <source>
        <dbReference type="RuleBase" id="RU003657"/>
    </source>
</evidence>
<evidence type="ECO:0000313" key="16">
    <source>
        <dbReference type="Proteomes" id="UP000622405"/>
    </source>
</evidence>
<dbReference type="InterPro" id="IPR006062">
    <property type="entry name" value="His_biosynth"/>
</dbReference>
<evidence type="ECO:0000256" key="5">
    <source>
        <dbReference type="ARBA" id="ARBA00016318"/>
    </source>
</evidence>
<dbReference type="InterPro" id="IPR013785">
    <property type="entry name" value="Aldolase_TIM"/>
</dbReference>
<dbReference type="InterPro" id="IPR050064">
    <property type="entry name" value="IGPS_HisA/HisF"/>
</dbReference>
<dbReference type="Proteomes" id="UP000622405">
    <property type="component" value="Unassembled WGS sequence"/>
</dbReference>
<dbReference type="InterPro" id="IPR011060">
    <property type="entry name" value="RibuloseP-bd_barrel"/>
</dbReference>
<evidence type="ECO:0000256" key="11">
    <source>
        <dbReference type="ARBA" id="ARBA00031409"/>
    </source>
</evidence>
<dbReference type="PANTHER" id="PTHR21235">
    <property type="entry name" value="IMIDAZOLE GLYCEROL PHOSPHATE SYNTHASE SUBUNIT HISF/H IGP SYNTHASE SUBUNIT HISF/H"/>
    <property type="match status" value="1"/>
</dbReference>
<dbReference type="SUPFAM" id="SSF51366">
    <property type="entry name" value="Ribulose-phoshate binding barrel"/>
    <property type="match status" value="1"/>
</dbReference>
<evidence type="ECO:0000256" key="1">
    <source>
        <dbReference type="ARBA" id="ARBA00005091"/>
    </source>
</evidence>
<comment type="function">
    <text evidence="9">IGPS catalyzes the conversion of PRFAR and glutamine to IGP, AICAR and glutamate. The HisF subunit catalyzes the cyclization activity that produces IGP and AICAR from PRFAR using the ammonia provided by the HisH subunit.</text>
</comment>
<comment type="caution">
    <text evidence="15">The sequence shown here is derived from an EMBL/GenBank/DDBJ whole genome shotgun (WGS) entry which is preliminary data.</text>
</comment>
<dbReference type="Pfam" id="PF00977">
    <property type="entry name" value="His_biosynth"/>
    <property type="match status" value="1"/>
</dbReference>
<dbReference type="GO" id="GO:0016829">
    <property type="term" value="F:lyase activity"/>
    <property type="evidence" value="ECO:0007669"/>
    <property type="project" value="UniProtKB-KW"/>
</dbReference>
<accession>A0ABR6YVB4</accession>
<dbReference type="CDD" id="cd04731">
    <property type="entry name" value="HisF"/>
    <property type="match status" value="1"/>
</dbReference>
<evidence type="ECO:0000256" key="6">
    <source>
        <dbReference type="ARBA" id="ARBA00022605"/>
    </source>
</evidence>
<comment type="pathway">
    <text evidence="1">Amino-acid biosynthesis; L-histidine biosynthesis; L-histidine from 5-phospho-alpha-D-ribose 1-diphosphate: step 5/9.</text>
</comment>
<sequence length="254" mass="28235">MLKTRIIPTLLYKDVGLVKGVGFNSWRRVDTVIPAIRVYNMREVDELILLDITATEENREPDYEEICEFSESCFVPLTVGGGIKNVEQIRKVLRSGADKVTINTAAFEDLGMIKEASRIFGKQCIVVSIDAKKGEDGQYYCYSNSGKRNTGNLVSIWADQVEKSGAGEILITSIDKDGTMQGYDVELIRKVTEIVTIPVIASGGAGEYEDFYKAIRFGRADAVAAASIFHFTEQTPKNAREYLRSKGIPVRKTE</sequence>
<comment type="similarity">
    <text evidence="2 14">Belongs to the HisA/HisF family.</text>
</comment>
<proteinExistence type="inferred from homology"/>
<organism evidence="15 16">
    <name type="scientific">Acetobacterium malicum</name>
    <dbReference type="NCBI Taxonomy" id="52692"/>
    <lineage>
        <taxon>Bacteria</taxon>
        <taxon>Bacillati</taxon>
        <taxon>Bacillota</taxon>
        <taxon>Clostridia</taxon>
        <taxon>Eubacteriales</taxon>
        <taxon>Eubacteriaceae</taxon>
        <taxon>Acetobacterium</taxon>
    </lineage>
</organism>
<evidence type="ECO:0000256" key="3">
    <source>
        <dbReference type="ARBA" id="ARBA00011152"/>
    </source>
</evidence>
<keyword evidence="7 14" id="KW-0368">Histidine biosynthesis</keyword>
<evidence type="ECO:0000256" key="13">
    <source>
        <dbReference type="ARBA" id="ARBA00047838"/>
    </source>
</evidence>
<evidence type="ECO:0000256" key="4">
    <source>
        <dbReference type="ARBA" id="ARBA00012809"/>
    </source>
</evidence>
<name>A0ABR6YVB4_9FIRM</name>
<keyword evidence="8 15" id="KW-0456">Lyase</keyword>